<evidence type="ECO:0000256" key="6">
    <source>
        <dbReference type="ARBA" id="ARBA00022840"/>
    </source>
</evidence>
<keyword evidence="7" id="KW-1278">Translocase</keyword>
<name>A0A6B2QZ00_9BURK</name>
<dbReference type="InterPro" id="IPR003439">
    <property type="entry name" value="ABC_transporter-like_ATP-bd"/>
</dbReference>
<evidence type="ECO:0000256" key="2">
    <source>
        <dbReference type="ARBA" id="ARBA00022475"/>
    </source>
</evidence>
<dbReference type="InterPro" id="IPR017871">
    <property type="entry name" value="ABC_transporter-like_CS"/>
</dbReference>
<evidence type="ECO:0000256" key="1">
    <source>
        <dbReference type="ARBA" id="ARBA00022448"/>
    </source>
</evidence>
<evidence type="ECO:0000256" key="3">
    <source>
        <dbReference type="ARBA" id="ARBA00022496"/>
    </source>
</evidence>
<keyword evidence="1" id="KW-0813">Transport</keyword>
<dbReference type="Gene3D" id="3.40.50.300">
    <property type="entry name" value="P-loop containing nucleotide triphosphate hydrolases"/>
    <property type="match status" value="1"/>
</dbReference>
<keyword evidence="8" id="KW-0408">Iron</keyword>
<dbReference type="InterPro" id="IPR003593">
    <property type="entry name" value="AAA+_ATPase"/>
</dbReference>
<dbReference type="SUPFAM" id="SSF52540">
    <property type="entry name" value="P-loop containing nucleoside triphosphate hydrolases"/>
    <property type="match status" value="1"/>
</dbReference>
<evidence type="ECO:0000256" key="4">
    <source>
        <dbReference type="ARBA" id="ARBA00022519"/>
    </source>
</evidence>
<keyword evidence="9" id="KW-0406">Ion transport</keyword>
<keyword evidence="4" id="KW-0997">Cell inner membrane</keyword>
<dbReference type="GO" id="GO:0015408">
    <property type="term" value="F:ABC-type ferric iron transporter activity"/>
    <property type="evidence" value="ECO:0007669"/>
    <property type="project" value="InterPro"/>
</dbReference>
<gene>
    <name evidence="12" type="ORF">G3I67_01815</name>
</gene>
<dbReference type="InterPro" id="IPR027417">
    <property type="entry name" value="P-loop_NTPase"/>
</dbReference>
<evidence type="ECO:0000256" key="7">
    <source>
        <dbReference type="ARBA" id="ARBA00022967"/>
    </source>
</evidence>
<dbReference type="CDD" id="cd03259">
    <property type="entry name" value="ABC_Carb_Solutes_like"/>
    <property type="match status" value="1"/>
</dbReference>
<dbReference type="PROSITE" id="PS50893">
    <property type="entry name" value="ABC_TRANSPORTER_2"/>
    <property type="match status" value="1"/>
</dbReference>
<evidence type="ECO:0000256" key="5">
    <source>
        <dbReference type="ARBA" id="ARBA00022741"/>
    </source>
</evidence>
<keyword evidence="5" id="KW-0547">Nucleotide-binding</keyword>
<evidence type="ECO:0000313" key="12">
    <source>
        <dbReference type="EMBL" id="NDY81957.1"/>
    </source>
</evidence>
<protein>
    <submittedName>
        <fullName evidence="12">ABC transporter ATP-binding protein</fullName>
    </submittedName>
</protein>
<keyword evidence="3" id="KW-0410">Iron transport</keyword>
<dbReference type="EMBL" id="JAAGRN010000001">
    <property type="protein sequence ID" value="NDY81957.1"/>
    <property type="molecule type" value="Genomic_DNA"/>
</dbReference>
<sequence>MNSYLSINNLSININDRSDCRSLIRNLTLELDKGEIGCLMGKSGCGKSTLLRAIAGFETLSSGSIYMNGNLIANPGYSMPVEDRHIGLMFQDYALFPHLTVEGNIGFGLNKLSHADKNRRIQDMLDLVSMRQMGKRYPHELSGGQQQRVALARSLAPSPALLLLDEPFSNLDLDLRAALAQQVRDILKSTNCTALMVTHSLEEAKTVGDRIGEIRNGEFTGWFQSATDPYQAHAACE</sequence>
<keyword evidence="6 12" id="KW-0067">ATP-binding</keyword>
<dbReference type="PANTHER" id="PTHR42781">
    <property type="entry name" value="SPERMIDINE/PUTRESCINE IMPORT ATP-BINDING PROTEIN POTA"/>
    <property type="match status" value="1"/>
</dbReference>
<comment type="caution">
    <text evidence="12">The sequence shown here is derived from an EMBL/GenBank/DDBJ whole genome shotgun (WGS) entry which is preliminary data.</text>
</comment>
<dbReference type="SMART" id="SM00382">
    <property type="entry name" value="AAA"/>
    <property type="match status" value="1"/>
</dbReference>
<proteinExistence type="predicted"/>
<organism evidence="12">
    <name type="scientific">Sheuella amnicola</name>
    <dbReference type="NCBI Taxonomy" id="2707330"/>
    <lineage>
        <taxon>Bacteria</taxon>
        <taxon>Pseudomonadati</taxon>
        <taxon>Pseudomonadota</taxon>
        <taxon>Betaproteobacteria</taxon>
        <taxon>Burkholderiales</taxon>
        <taxon>Alcaligenaceae</taxon>
        <taxon>Sheuella</taxon>
    </lineage>
</organism>
<dbReference type="InterPro" id="IPR050093">
    <property type="entry name" value="ABC_SmlMolc_Importer"/>
</dbReference>
<dbReference type="GO" id="GO:0016887">
    <property type="term" value="F:ATP hydrolysis activity"/>
    <property type="evidence" value="ECO:0007669"/>
    <property type="project" value="InterPro"/>
</dbReference>
<evidence type="ECO:0000256" key="9">
    <source>
        <dbReference type="ARBA" id="ARBA00023065"/>
    </source>
</evidence>
<keyword evidence="2" id="KW-1003">Cell membrane</keyword>
<dbReference type="PROSITE" id="PS00211">
    <property type="entry name" value="ABC_TRANSPORTER_1"/>
    <property type="match status" value="1"/>
</dbReference>
<dbReference type="PANTHER" id="PTHR42781:SF5">
    <property type="entry name" value="PUTRESCINE TRANSPORT ATP-BINDING PROTEIN POTG"/>
    <property type="match status" value="1"/>
</dbReference>
<feature type="domain" description="ABC transporter" evidence="11">
    <location>
        <begin position="5"/>
        <end position="235"/>
    </location>
</feature>
<dbReference type="RefSeq" id="WP_163651244.1">
    <property type="nucleotide sequence ID" value="NZ_JAAGRN010000001.1"/>
</dbReference>
<evidence type="ECO:0000256" key="10">
    <source>
        <dbReference type="ARBA" id="ARBA00023136"/>
    </source>
</evidence>
<evidence type="ECO:0000256" key="8">
    <source>
        <dbReference type="ARBA" id="ARBA00023004"/>
    </source>
</evidence>
<dbReference type="AlphaFoldDB" id="A0A6B2QZ00"/>
<dbReference type="GO" id="GO:0016020">
    <property type="term" value="C:membrane"/>
    <property type="evidence" value="ECO:0007669"/>
    <property type="project" value="InterPro"/>
</dbReference>
<keyword evidence="10" id="KW-0472">Membrane</keyword>
<accession>A0A6B2QZ00</accession>
<evidence type="ECO:0000259" key="11">
    <source>
        <dbReference type="PROSITE" id="PS50893"/>
    </source>
</evidence>
<reference evidence="12" key="1">
    <citation type="submission" date="2020-02" db="EMBL/GenBank/DDBJ databases">
        <authorList>
            <person name="Chen W.-M."/>
        </authorList>
    </citation>
    <scope>NUCLEOTIDE SEQUENCE</scope>
    <source>
        <strain evidence="12">NBD-18</strain>
    </source>
</reference>
<dbReference type="Pfam" id="PF00005">
    <property type="entry name" value="ABC_tran"/>
    <property type="match status" value="1"/>
</dbReference>
<dbReference type="InterPro" id="IPR015853">
    <property type="entry name" value="ABC_transpr_FbpC"/>
</dbReference>
<dbReference type="GO" id="GO:0005524">
    <property type="term" value="F:ATP binding"/>
    <property type="evidence" value="ECO:0007669"/>
    <property type="project" value="UniProtKB-KW"/>
</dbReference>